<accession>A0A6M3K234</accession>
<reference evidence="1" key="1">
    <citation type="submission" date="2020-03" db="EMBL/GenBank/DDBJ databases">
        <title>The deep terrestrial virosphere.</title>
        <authorList>
            <person name="Holmfeldt K."/>
            <person name="Nilsson E."/>
            <person name="Simone D."/>
            <person name="Lopez-Fernandez M."/>
            <person name="Wu X."/>
            <person name="de Brujin I."/>
            <person name="Lundin D."/>
            <person name="Andersson A."/>
            <person name="Bertilsson S."/>
            <person name="Dopson M."/>
        </authorList>
    </citation>
    <scope>NUCLEOTIDE SEQUENCE</scope>
    <source>
        <strain evidence="1">MM415A01922</strain>
    </source>
</reference>
<name>A0A6M3K234_9ZZZZ</name>
<proteinExistence type="predicted"/>
<evidence type="ECO:0000313" key="1">
    <source>
        <dbReference type="EMBL" id="QJA74835.1"/>
    </source>
</evidence>
<organism evidence="1">
    <name type="scientific">viral metagenome</name>
    <dbReference type="NCBI Taxonomy" id="1070528"/>
    <lineage>
        <taxon>unclassified sequences</taxon>
        <taxon>metagenomes</taxon>
        <taxon>organismal metagenomes</taxon>
    </lineage>
</organism>
<protein>
    <submittedName>
        <fullName evidence="1">Uncharacterized protein</fullName>
    </submittedName>
</protein>
<sequence length="79" mass="8981">MKGGETLMPGNEITRTWAETIYEVGYRLRNSEAKLLFLRTANYGWARKGIEGAKKCHGDNINSLWITEIKSKIIYSEGT</sequence>
<dbReference type="EMBL" id="MT142123">
    <property type="protein sequence ID" value="QJA74835.1"/>
    <property type="molecule type" value="Genomic_DNA"/>
</dbReference>
<dbReference type="AlphaFoldDB" id="A0A6M3K234"/>
<gene>
    <name evidence="1" type="ORF">MM415A01922_0013</name>
</gene>